<protein>
    <submittedName>
        <fullName evidence="1">Uncharacterized protein</fullName>
    </submittedName>
</protein>
<gene>
    <name evidence="1" type="ORF">DW322_17580</name>
</gene>
<dbReference type="AlphaFoldDB" id="A0A6P2CJK9"/>
<proteinExistence type="predicted"/>
<comment type="caution">
    <text evidence="1">The sequence shown here is derived from an EMBL/GenBank/DDBJ whole genome shotgun (WGS) entry which is preliminary data.</text>
</comment>
<dbReference type="Proteomes" id="UP000471120">
    <property type="component" value="Unassembled WGS sequence"/>
</dbReference>
<name>A0A6P2CJK9_9NOCA</name>
<accession>A0A6P2CJK9</accession>
<sequence>MLGGASYDRLAELAASVLSQEFLDAGPAYDSLEEIHAGHIDEWTESLRGTGLFTVAEVDGLARCWRAHPRSLLDVLLADADEVTARRCALSWTALVRVAALGPLPSAMR</sequence>
<evidence type="ECO:0000313" key="2">
    <source>
        <dbReference type="Proteomes" id="UP000471120"/>
    </source>
</evidence>
<evidence type="ECO:0000313" key="1">
    <source>
        <dbReference type="EMBL" id="TXG92825.1"/>
    </source>
</evidence>
<reference evidence="1 2" key="1">
    <citation type="submission" date="2018-07" db="EMBL/GenBank/DDBJ databases">
        <title>Genome sequence of Rhodococcus rhodnii ATCC 35071 from Rhodnius prolixus.</title>
        <authorList>
            <person name="Patel V."/>
            <person name="Vogel K.J."/>
        </authorList>
    </citation>
    <scope>NUCLEOTIDE SEQUENCE [LARGE SCALE GENOMIC DNA]</scope>
    <source>
        <strain evidence="1 2">ATCC 35071</strain>
    </source>
</reference>
<dbReference type="EMBL" id="QRCM01000001">
    <property type="protein sequence ID" value="TXG92825.1"/>
    <property type="molecule type" value="Genomic_DNA"/>
</dbReference>
<organism evidence="1 2">
    <name type="scientific">Rhodococcus rhodnii</name>
    <dbReference type="NCBI Taxonomy" id="38312"/>
    <lineage>
        <taxon>Bacteria</taxon>
        <taxon>Bacillati</taxon>
        <taxon>Actinomycetota</taxon>
        <taxon>Actinomycetes</taxon>
        <taxon>Mycobacteriales</taxon>
        <taxon>Nocardiaceae</taxon>
        <taxon>Rhodococcus</taxon>
    </lineage>
</organism>